<dbReference type="GO" id="GO:0070124">
    <property type="term" value="P:mitochondrial translational initiation"/>
    <property type="evidence" value="ECO:0007669"/>
    <property type="project" value="TreeGrafter"/>
</dbReference>
<comment type="similarity">
    <text evidence="1">Belongs to the bacterial ribosomal protein bS21 family.</text>
</comment>
<proteinExistence type="inferred from homology"/>
<dbReference type="OrthoDB" id="2501249at2759"/>
<dbReference type="GO" id="GO:0005763">
    <property type="term" value="C:mitochondrial small ribosomal subunit"/>
    <property type="evidence" value="ECO:0007669"/>
    <property type="project" value="TreeGrafter"/>
</dbReference>
<evidence type="ECO:0000256" key="3">
    <source>
        <dbReference type="ARBA" id="ARBA00023274"/>
    </source>
</evidence>
<dbReference type="EMBL" id="SEKV01000113">
    <property type="protein sequence ID" value="TFY63977.1"/>
    <property type="molecule type" value="Genomic_DNA"/>
</dbReference>
<dbReference type="STRING" id="34475.A0A4Y9YQL3"/>
<keyword evidence="3" id="KW-0687">Ribonucleoprotein</keyword>
<dbReference type="GO" id="GO:0003735">
    <property type="term" value="F:structural constituent of ribosome"/>
    <property type="evidence" value="ECO:0007669"/>
    <property type="project" value="InterPro"/>
</dbReference>
<dbReference type="Pfam" id="PF01165">
    <property type="entry name" value="Ribosomal_S21"/>
    <property type="match status" value="1"/>
</dbReference>
<comment type="caution">
    <text evidence="5">The sequence shown here is derived from an EMBL/GenBank/DDBJ whole genome shotgun (WGS) entry which is preliminary data.</text>
</comment>
<keyword evidence="2" id="KW-0689">Ribosomal protein</keyword>
<protein>
    <recommendedName>
        <fullName evidence="8">Ribosomal protein S21</fullName>
    </recommendedName>
</protein>
<evidence type="ECO:0000313" key="5">
    <source>
        <dbReference type="EMBL" id="TFY63977.1"/>
    </source>
</evidence>
<dbReference type="AlphaFoldDB" id="A0A4Y9YQL3"/>
<gene>
    <name evidence="4" type="ORF">C8Q71DRAFT_734684</name>
    <name evidence="5" type="ORF">EVJ58_g2920</name>
</gene>
<dbReference type="PANTHER" id="PTHR41237">
    <property type="entry name" value="37S RIBOSOMAL PROTEIN MRP21, MITOCHONDRIAL"/>
    <property type="match status" value="1"/>
</dbReference>
<name>A0A4Y9YQL3_9APHY</name>
<dbReference type="PANTHER" id="PTHR41237:SF1">
    <property type="entry name" value="SMALL RIBOSOMAL SUBUNIT PROTEIN BS21M"/>
    <property type="match status" value="1"/>
</dbReference>
<dbReference type="RefSeq" id="XP_047783861.1">
    <property type="nucleotide sequence ID" value="XM_047922413.1"/>
</dbReference>
<sequence length="184" mass="20952">MFAAFARCSSTPLRQARLPSSTNIVARICRSLSSQPANPFLPNVAGSSVSIKPKWTVEENTGPISQAWVVMQGSAARQHDQPEKSPEEIWQDRETRTVANLPKPHGSKEGRSTYVFNGDVASAFGRLARIVKNNRMFLELRQYERHERRGAKRSRLKSERWRRRFAHEVRMKVKLVNAIRARGA</sequence>
<reference evidence="4 7" key="2">
    <citation type="journal article" date="2021" name="Environ. Microbiol.">
        <title>Gene family expansions and transcriptome signatures uncover fungal adaptations to wood decay.</title>
        <authorList>
            <person name="Hage H."/>
            <person name="Miyauchi S."/>
            <person name="Viragh M."/>
            <person name="Drula E."/>
            <person name="Min B."/>
            <person name="Chaduli D."/>
            <person name="Navarro D."/>
            <person name="Favel A."/>
            <person name="Norest M."/>
            <person name="Lesage-Meessen L."/>
            <person name="Balint B."/>
            <person name="Merenyi Z."/>
            <person name="de Eugenio L."/>
            <person name="Morin E."/>
            <person name="Martinez A.T."/>
            <person name="Baldrian P."/>
            <person name="Stursova M."/>
            <person name="Martinez M.J."/>
            <person name="Novotny C."/>
            <person name="Magnuson J.K."/>
            <person name="Spatafora J.W."/>
            <person name="Maurice S."/>
            <person name="Pangilinan J."/>
            <person name="Andreopoulos W."/>
            <person name="LaButti K."/>
            <person name="Hundley H."/>
            <person name="Na H."/>
            <person name="Kuo A."/>
            <person name="Barry K."/>
            <person name="Lipzen A."/>
            <person name="Henrissat B."/>
            <person name="Riley R."/>
            <person name="Ahrendt S."/>
            <person name="Nagy L.G."/>
            <person name="Grigoriev I.V."/>
            <person name="Martin F."/>
            <person name="Rosso M.N."/>
        </authorList>
    </citation>
    <scope>NUCLEOTIDE SEQUENCE [LARGE SCALE GENOMIC DNA]</scope>
    <source>
        <strain evidence="4 7">CIRM-BRFM 1785</strain>
    </source>
</reference>
<evidence type="ECO:0000313" key="6">
    <source>
        <dbReference type="Proteomes" id="UP000298390"/>
    </source>
</evidence>
<accession>A0A4Y9YQL3</accession>
<organism evidence="5 6">
    <name type="scientific">Rhodofomes roseus</name>
    <dbReference type="NCBI Taxonomy" id="34475"/>
    <lineage>
        <taxon>Eukaryota</taxon>
        <taxon>Fungi</taxon>
        <taxon>Dikarya</taxon>
        <taxon>Basidiomycota</taxon>
        <taxon>Agaricomycotina</taxon>
        <taxon>Agaricomycetes</taxon>
        <taxon>Polyporales</taxon>
        <taxon>Rhodofomes</taxon>
    </lineage>
</organism>
<evidence type="ECO:0000256" key="2">
    <source>
        <dbReference type="ARBA" id="ARBA00022980"/>
    </source>
</evidence>
<dbReference type="Proteomes" id="UP000298390">
    <property type="component" value="Unassembled WGS sequence"/>
</dbReference>
<evidence type="ECO:0000313" key="7">
    <source>
        <dbReference type="Proteomes" id="UP000814176"/>
    </source>
</evidence>
<dbReference type="Proteomes" id="UP000814176">
    <property type="component" value="Unassembled WGS sequence"/>
</dbReference>
<evidence type="ECO:0000256" key="1">
    <source>
        <dbReference type="ARBA" id="ARBA00006640"/>
    </source>
</evidence>
<dbReference type="InterPro" id="IPR001911">
    <property type="entry name" value="Ribosomal_bS21"/>
</dbReference>
<dbReference type="EMBL" id="JADCUA010000002">
    <property type="protein sequence ID" value="KAH9842814.1"/>
    <property type="molecule type" value="Genomic_DNA"/>
</dbReference>
<evidence type="ECO:0008006" key="8">
    <source>
        <dbReference type="Google" id="ProtNLM"/>
    </source>
</evidence>
<reference evidence="5 6" key="1">
    <citation type="submission" date="2019-01" db="EMBL/GenBank/DDBJ databases">
        <title>Genome sequencing of the rare red list fungi Fomitopsis rosea.</title>
        <authorList>
            <person name="Buettner E."/>
            <person name="Kellner H."/>
        </authorList>
    </citation>
    <scope>NUCLEOTIDE SEQUENCE [LARGE SCALE GENOMIC DNA]</scope>
    <source>
        <strain evidence="5 6">DSM 105464</strain>
    </source>
</reference>
<keyword evidence="7" id="KW-1185">Reference proteome</keyword>
<dbReference type="InterPro" id="IPR052837">
    <property type="entry name" value="Mitoribosomal_bS21"/>
</dbReference>
<dbReference type="GeneID" id="72003145"/>
<evidence type="ECO:0000313" key="4">
    <source>
        <dbReference type="EMBL" id="KAH9842814.1"/>
    </source>
</evidence>